<organism evidence="1 2">
    <name type="scientific">Kordia aestuariivivens</name>
    <dbReference type="NCBI Taxonomy" id="2759037"/>
    <lineage>
        <taxon>Bacteria</taxon>
        <taxon>Pseudomonadati</taxon>
        <taxon>Bacteroidota</taxon>
        <taxon>Flavobacteriia</taxon>
        <taxon>Flavobacteriales</taxon>
        <taxon>Flavobacteriaceae</taxon>
        <taxon>Kordia</taxon>
    </lineage>
</organism>
<protein>
    <recommendedName>
        <fullName evidence="3">Natural product</fullName>
    </recommendedName>
</protein>
<evidence type="ECO:0008006" key="3">
    <source>
        <dbReference type="Google" id="ProtNLM"/>
    </source>
</evidence>
<gene>
    <name evidence="1" type="ORF">H2O64_18465</name>
</gene>
<dbReference type="Proteomes" id="UP000619238">
    <property type="component" value="Unassembled WGS sequence"/>
</dbReference>
<dbReference type="EMBL" id="JACGWS010000013">
    <property type="protein sequence ID" value="MBC8756663.1"/>
    <property type="molecule type" value="Genomic_DNA"/>
</dbReference>
<name>A0ABR7QDS5_9FLAO</name>
<comment type="caution">
    <text evidence="1">The sequence shown here is derived from an EMBL/GenBank/DDBJ whole genome shotgun (WGS) entry which is preliminary data.</text>
</comment>
<evidence type="ECO:0000313" key="2">
    <source>
        <dbReference type="Proteomes" id="UP000619238"/>
    </source>
</evidence>
<sequence>MRKKNLKSLMLNKKSISNMEVSGGRPVSGASVFDQNGCMSEGGCTTGPDQTMTCPHYSCACDQK</sequence>
<reference evidence="1 2" key="1">
    <citation type="submission" date="2020-07" db="EMBL/GenBank/DDBJ databases">
        <title>Description of Kordia aestuariivivens sp. nov., isolated from a tidal flat.</title>
        <authorList>
            <person name="Park S."/>
            <person name="Yoon J.-H."/>
        </authorList>
    </citation>
    <scope>NUCLEOTIDE SEQUENCE [LARGE SCALE GENOMIC DNA]</scope>
    <source>
        <strain evidence="1 2">YSTF-M3</strain>
    </source>
</reference>
<proteinExistence type="predicted"/>
<keyword evidence="2" id="KW-1185">Reference proteome</keyword>
<evidence type="ECO:0000313" key="1">
    <source>
        <dbReference type="EMBL" id="MBC8756663.1"/>
    </source>
</evidence>
<accession>A0ABR7QDS5</accession>
<dbReference type="RefSeq" id="WP_187563706.1">
    <property type="nucleotide sequence ID" value="NZ_JACGWS010000013.1"/>
</dbReference>